<evidence type="ECO:0000313" key="3">
    <source>
        <dbReference type="EMBL" id="MBZ1350079.1"/>
    </source>
</evidence>
<evidence type="ECO:0000256" key="1">
    <source>
        <dbReference type="SAM" id="Phobius"/>
    </source>
</evidence>
<dbReference type="Pfam" id="PF00535">
    <property type="entry name" value="Glycos_transf_2"/>
    <property type="match status" value="1"/>
</dbReference>
<organism evidence="3 4">
    <name type="scientific">Zwartia hollandica</name>
    <dbReference type="NCBI Taxonomy" id="324606"/>
    <lineage>
        <taxon>Bacteria</taxon>
        <taxon>Pseudomonadati</taxon>
        <taxon>Pseudomonadota</taxon>
        <taxon>Betaproteobacteria</taxon>
        <taxon>Burkholderiales</taxon>
        <taxon>Alcaligenaceae</taxon>
        <taxon>Zwartia</taxon>
    </lineage>
</organism>
<keyword evidence="4" id="KW-1185">Reference proteome</keyword>
<dbReference type="Proteomes" id="UP000739565">
    <property type="component" value="Unassembled WGS sequence"/>
</dbReference>
<dbReference type="PANTHER" id="PTHR48090">
    <property type="entry name" value="UNDECAPRENYL-PHOSPHATE 4-DEOXY-4-FORMAMIDO-L-ARABINOSE TRANSFERASE-RELATED"/>
    <property type="match status" value="1"/>
</dbReference>
<feature type="domain" description="Glycosyltransferase 2-like" evidence="2">
    <location>
        <begin position="13"/>
        <end position="143"/>
    </location>
</feature>
<feature type="transmembrane region" description="Helical" evidence="1">
    <location>
        <begin position="267"/>
        <end position="292"/>
    </location>
</feature>
<evidence type="ECO:0000259" key="2">
    <source>
        <dbReference type="Pfam" id="PF00535"/>
    </source>
</evidence>
<dbReference type="SUPFAM" id="SSF53448">
    <property type="entry name" value="Nucleotide-diphospho-sugar transferases"/>
    <property type="match status" value="1"/>
</dbReference>
<dbReference type="InterPro" id="IPR050256">
    <property type="entry name" value="Glycosyltransferase_2"/>
</dbReference>
<keyword evidence="3" id="KW-0808">Transferase</keyword>
<keyword evidence="1" id="KW-0472">Membrane</keyword>
<feature type="transmembrane region" description="Helical" evidence="1">
    <location>
        <begin position="232"/>
        <end position="255"/>
    </location>
</feature>
<name>A0A953N8E8_9BURK</name>
<proteinExistence type="predicted"/>
<dbReference type="InterPro" id="IPR001173">
    <property type="entry name" value="Glyco_trans_2-like"/>
</dbReference>
<dbReference type="GO" id="GO:0016757">
    <property type="term" value="F:glycosyltransferase activity"/>
    <property type="evidence" value="ECO:0007669"/>
    <property type="project" value="UniProtKB-KW"/>
</dbReference>
<gene>
    <name evidence="3" type="ORF">KZZ10_05430</name>
</gene>
<dbReference type="EC" id="2.4.-.-" evidence="3"/>
<dbReference type="AlphaFoldDB" id="A0A953N8E8"/>
<dbReference type="Gene3D" id="3.90.550.10">
    <property type="entry name" value="Spore Coat Polysaccharide Biosynthesis Protein SpsA, Chain A"/>
    <property type="match status" value="1"/>
</dbReference>
<protein>
    <submittedName>
        <fullName evidence="3">Glycosyltransferase</fullName>
        <ecNumber evidence="3">2.4.-.-</ecNumber>
    </submittedName>
</protein>
<keyword evidence="1" id="KW-1133">Transmembrane helix</keyword>
<dbReference type="EMBL" id="JAHXRI010000006">
    <property type="protein sequence ID" value="MBZ1350079.1"/>
    <property type="molecule type" value="Genomic_DNA"/>
</dbReference>
<reference evidence="3" key="1">
    <citation type="submission" date="2021-07" db="EMBL/GenBank/DDBJ databases">
        <title>New genus and species of the family Alcaligenaceae.</title>
        <authorList>
            <person name="Hahn M.W."/>
        </authorList>
    </citation>
    <scope>NUCLEOTIDE SEQUENCE</scope>
    <source>
        <strain evidence="3">LF4-65</strain>
    </source>
</reference>
<keyword evidence="3" id="KW-0328">Glycosyltransferase</keyword>
<dbReference type="InterPro" id="IPR029044">
    <property type="entry name" value="Nucleotide-diphossugar_trans"/>
</dbReference>
<evidence type="ECO:0000313" key="4">
    <source>
        <dbReference type="Proteomes" id="UP000739565"/>
    </source>
</evidence>
<accession>A0A953N8E8</accession>
<keyword evidence="1" id="KW-0812">Transmembrane</keyword>
<comment type="caution">
    <text evidence="3">The sequence shown here is derived from an EMBL/GenBank/DDBJ whole genome shotgun (WGS) entry which is preliminary data.</text>
</comment>
<sequence>MTSTNLTDQRFAVVMPVYEDKEASTRLLNELFAEYGNRPYVVIVDDGSLHQPVQSTVLSDAGLSGVVIKLKRNVGHQRAIAIGLNYVADHHPDIGCTVVMDSDGEDTPQSIRQLVAPLSNSNVDVVVAQRKSRVETLRFKAFYLVYKALFQLLTGRKISFGNFMAIAPIGLKRLAAMQELWMHVAGCVLSSKLRIQTLALDRGPRYAGKSKMNFVGLALHGFRALMVFAEDVLVRVGMMCALVAGLTISASFLAIGLKLANFATPGWFSVALGILLLVLLQTGALTLMTLMLTGVVRAGAPNQIDYRAYIDGVEHVGQ</sequence>